<gene>
    <name evidence="2" type="ORF">PG994_013634</name>
</gene>
<protein>
    <submittedName>
        <fullName evidence="2">Uncharacterized protein</fullName>
    </submittedName>
</protein>
<reference evidence="2 3" key="1">
    <citation type="submission" date="2023-01" db="EMBL/GenBank/DDBJ databases">
        <title>Analysis of 21 Apiospora genomes using comparative genomics revels a genus with tremendous synthesis potential of carbohydrate active enzymes and secondary metabolites.</title>
        <authorList>
            <person name="Sorensen T."/>
        </authorList>
    </citation>
    <scope>NUCLEOTIDE SEQUENCE [LARGE SCALE GENOMIC DNA]</scope>
    <source>
        <strain evidence="2 3">CBS 135458</strain>
    </source>
</reference>
<evidence type="ECO:0000256" key="1">
    <source>
        <dbReference type="SAM" id="Phobius"/>
    </source>
</evidence>
<keyword evidence="1" id="KW-1133">Transmembrane helix</keyword>
<dbReference type="Gene3D" id="1.20.58.340">
    <property type="entry name" value="Magnesium transport protein CorA, transmembrane region"/>
    <property type="match status" value="1"/>
</dbReference>
<organism evidence="2 3">
    <name type="scientific">Apiospora phragmitis</name>
    <dbReference type="NCBI Taxonomy" id="2905665"/>
    <lineage>
        <taxon>Eukaryota</taxon>
        <taxon>Fungi</taxon>
        <taxon>Dikarya</taxon>
        <taxon>Ascomycota</taxon>
        <taxon>Pezizomycotina</taxon>
        <taxon>Sordariomycetes</taxon>
        <taxon>Xylariomycetidae</taxon>
        <taxon>Amphisphaeriales</taxon>
        <taxon>Apiosporaceae</taxon>
        <taxon>Apiospora</taxon>
    </lineage>
</organism>
<keyword evidence="3" id="KW-1185">Reference proteome</keyword>
<dbReference type="RefSeq" id="XP_066710004.1">
    <property type="nucleotide sequence ID" value="XM_066865043.1"/>
</dbReference>
<sequence>MTGAVRAIAVRDDDRPFSETQIERYRLDLTQPLAPALLALQVQLDTLHGANRKLVARLREIETKTGHRNKGQSAGTMDFDRVVHRDLDDVAQSVSNIHYEAIFPEENVRGDEKHRPGDVGIFDGQASKMLAARALEDSSSMKTVAVITMVLLPAIFFAALFAMPLLQWDESPVLQDRFWVYLAFTLPSTWAVFSLWAVITKTDFLPRLSRTLLGTLRTKKQGSS</sequence>
<dbReference type="Proteomes" id="UP001480595">
    <property type="component" value="Unassembled WGS sequence"/>
</dbReference>
<dbReference type="EMBL" id="JAQQWL010000013">
    <property type="protein sequence ID" value="KAK8043151.1"/>
    <property type="molecule type" value="Genomic_DNA"/>
</dbReference>
<proteinExistence type="predicted"/>
<dbReference type="GeneID" id="92098106"/>
<comment type="caution">
    <text evidence="2">The sequence shown here is derived from an EMBL/GenBank/DDBJ whole genome shotgun (WGS) entry which is preliminary data.</text>
</comment>
<feature type="transmembrane region" description="Helical" evidence="1">
    <location>
        <begin position="178"/>
        <end position="199"/>
    </location>
</feature>
<keyword evidence="1" id="KW-0812">Transmembrane</keyword>
<name>A0ABR1T980_9PEZI</name>
<evidence type="ECO:0000313" key="2">
    <source>
        <dbReference type="EMBL" id="KAK8043151.1"/>
    </source>
</evidence>
<feature type="transmembrane region" description="Helical" evidence="1">
    <location>
        <begin position="143"/>
        <end position="166"/>
    </location>
</feature>
<accession>A0ABR1T980</accession>
<evidence type="ECO:0000313" key="3">
    <source>
        <dbReference type="Proteomes" id="UP001480595"/>
    </source>
</evidence>
<keyword evidence="1" id="KW-0472">Membrane</keyword>